<evidence type="ECO:0000313" key="4">
    <source>
        <dbReference type="Proteomes" id="UP000315889"/>
    </source>
</evidence>
<dbReference type="Pfam" id="PF01476">
    <property type="entry name" value="LysM"/>
    <property type="match status" value="1"/>
</dbReference>
<dbReference type="CDD" id="cd00118">
    <property type="entry name" value="LysM"/>
    <property type="match status" value="1"/>
</dbReference>
<dbReference type="PANTHER" id="PTHR34700:SF4">
    <property type="entry name" value="PHAGE-LIKE ELEMENT PBSX PROTEIN XKDP"/>
    <property type="match status" value="1"/>
</dbReference>
<evidence type="ECO:0000256" key="1">
    <source>
        <dbReference type="SAM" id="SignalP"/>
    </source>
</evidence>
<dbReference type="InterPro" id="IPR018392">
    <property type="entry name" value="LysM"/>
</dbReference>
<feature type="chain" id="PRO_5022120307" evidence="1">
    <location>
        <begin position="22"/>
        <end position="343"/>
    </location>
</feature>
<dbReference type="PANTHER" id="PTHR34700">
    <property type="entry name" value="POTASSIUM BINDING PROTEIN KBP"/>
    <property type="match status" value="1"/>
</dbReference>
<accession>A0A520MEQ3</accession>
<name>A0A520MEQ3_9GAMM</name>
<dbReference type="InterPro" id="IPR052196">
    <property type="entry name" value="Bact_Kbp"/>
</dbReference>
<dbReference type="Gene3D" id="3.10.350.10">
    <property type="entry name" value="LysM domain"/>
    <property type="match status" value="1"/>
</dbReference>
<reference evidence="3 4" key="1">
    <citation type="submission" date="2019-02" db="EMBL/GenBank/DDBJ databases">
        <title>Prokaryotic population dynamics and viral predation in marine succession experiment using metagenomics: the confinement effect.</title>
        <authorList>
            <person name="Haro-Moreno J.M."/>
            <person name="Rodriguez-Valera F."/>
            <person name="Lopez-Perez M."/>
        </authorList>
    </citation>
    <scope>NUCLEOTIDE SEQUENCE [LARGE SCALE GENOMIC DNA]</scope>
    <source>
        <strain evidence="3">MED-G170</strain>
    </source>
</reference>
<dbReference type="SUPFAM" id="SSF54106">
    <property type="entry name" value="LysM domain"/>
    <property type="match status" value="1"/>
</dbReference>
<dbReference type="EMBL" id="SHBP01000009">
    <property type="protein sequence ID" value="RZO19702.1"/>
    <property type="molecule type" value="Genomic_DNA"/>
</dbReference>
<keyword evidence="1" id="KW-0732">Signal</keyword>
<dbReference type="Proteomes" id="UP000315889">
    <property type="component" value="Unassembled WGS sequence"/>
</dbReference>
<organism evidence="3 4">
    <name type="scientific">SAR92 clade bacterium</name>
    <dbReference type="NCBI Taxonomy" id="2315479"/>
    <lineage>
        <taxon>Bacteria</taxon>
        <taxon>Pseudomonadati</taxon>
        <taxon>Pseudomonadota</taxon>
        <taxon>Gammaproteobacteria</taxon>
        <taxon>Cellvibrionales</taxon>
        <taxon>Porticoccaceae</taxon>
        <taxon>SAR92 clade</taxon>
    </lineage>
</organism>
<evidence type="ECO:0000313" key="3">
    <source>
        <dbReference type="EMBL" id="RZO19702.1"/>
    </source>
</evidence>
<sequence>MRTRFLLGLPFLFSISLFVHAKEDLTLLKNELPSQYEVKKGDTLWDISAQFLNNPWQWPEIWHNSPHIKNPHWIYPGDLVVLRYVDGAPQLVVKKREVKRLSPTIREIDRGAALEVLPPASLIEQFLDANQIKPEVEVSDAPTVLGGLNQRLYVASGDEFYALGNLDSSRKQYGVFRKGDSYLEPSSGELLGTSLVQIGKANLVKKTDKVVILRAIESRLPFRKGDKLLTQNSSMVAEAVVTKVHKGAIDGAIIKVENNLRTAGVMDIVALNRGQASGLQPGSLLNVYEMGDFISTADIEEPIKLPDRNIGKLMVFSVYGKMSFGIILQASQQITAGNLVRNP</sequence>
<dbReference type="AlphaFoldDB" id="A0A520MEQ3"/>
<proteinExistence type="predicted"/>
<evidence type="ECO:0000259" key="2">
    <source>
        <dbReference type="PROSITE" id="PS51782"/>
    </source>
</evidence>
<gene>
    <name evidence="3" type="ORF">EVB03_07295</name>
</gene>
<feature type="signal peptide" evidence="1">
    <location>
        <begin position="1"/>
        <end position="21"/>
    </location>
</feature>
<dbReference type="PROSITE" id="PS51782">
    <property type="entry name" value="LYSM"/>
    <property type="match status" value="1"/>
</dbReference>
<feature type="domain" description="LysM" evidence="2">
    <location>
        <begin position="34"/>
        <end position="82"/>
    </location>
</feature>
<protein>
    <submittedName>
        <fullName evidence="3">LysM peptidoglycan-binding domain-containing protein</fullName>
    </submittedName>
</protein>
<comment type="caution">
    <text evidence="3">The sequence shown here is derived from an EMBL/GenBank/DDBJ whole genome shotgun (WGS) entry which is preliminary data.</text>
</comment>
<dbReference type="InterPro" id="IPR036779">
    <property type="entry name" value="LysM_dom_sf"/>
</dbReference>